<evidence type="ECO:0000313" key="4">
    <source>
        <dbReference type="Proteomes" id="UP000468388"/>
    </source>
</evidence>
<keyword evidence="1" id="KW-1133">Transmembrane helix</keyword>
<dbReference type="RefSeq" id="WP_157301319.1">
    <property type="nucleotide sequence ID" value="NZ_BAAAZB010000002.1"/>
</dbReference>
<keyword evidence="1" id="KW-0812">Transmembrane</keyword>
<proteinExistence type="predicted"/>
<comment type="caution">
    <text evidence="3">The sequence shown here is derived from an EMBL/GenBank/DDBJ whole genome shotgun (WGS) entry which is preliminary data.</text>
</comment>
<evidence type="ECO:0000256" key="1">
    <source>
        <dbReference type="SAM" id="Phobius"/>
    </source>
</evidence>
<feature type="transmembrane region" description="Helical" evidence="1">
    <location>
        <begin position="161"/>
        <end position="182"/>
    </location>
</feature>
<dbReference type="AlphaFoldDB" id="A0A6N8JE18"/>
<dbReference type="Proteomes" id="UP000468388">
    <property type="component" value="Unassembled WGS sequence"/>
</dbReference>
<evidence type="ECO:0000313" key="3">
    <source>
        <dbReference type="EMBL" id="MVT42711.1"/>
    </source>
</evidence>
<keyword evidence="4" id="KW-1185">Reference proteome</keyword>
<gene>
    <name evidence="3" type="ORF">GO495_19110</name>
</gene>
<accession>A0A6N8JE18</accession>
<feature type="chain" id="PRO_5026825033" description="Protein BatD" evidence="2">
    <location>
        <begin position="23"/>
        <end position="324"/>
    </location>
</feature>
<protein>
    <recommendedName>
        <fullName evidence="5">Protein BatD</fullName>
    </recommendedName>
</protein>
<keyword evidence="2" id="KW-0732">Signal</keyword>
<feature type="signal peptide" evidence="2">
    <location>
        <begin position="1"/>
        <end position="22"/>
    </location>
</feature>
<name>A0A6N8JE18_9BACT</name>
<dbReference type="EMBL" id="WRXO01000005">
    <property type="protein sequence ID" value="MVT42711.1"/>
    <property type="molecule type" value="Genomic_DNA"/>
</dbReference>
<evidence type="ECO:0008006" key="5">
    <source>
        <dbReference type="Google" id="ProtNLM"/>
    </source>
</evidence>
<evidence type="ECO:0000256" key="2">
    <source>
        <dbReference type="SAM" id="SignalP"/>
    </source>
</evidence>
<organism evidence="3 4">
    <name type="scientific">Chitinophaga oryziterrae</name>
    <dbReference type="NCBI Taxonomy" id="1031224"/>
    <lineage>
        <taxon>Bacteria</taxon>
        <taxon>Pseudomonadati</taxon>
        <taxon>Bacteroidota</taxon>
        <taxon>Chitinophagia</taxon>
        <taxon>Chitinophagales</taxon>
        <taxon>Chitinophagaceae</taxon>
        <taxon>Chitinophaga</taxon>
    </lineage>
</organism>
<sequence length="324" mass="36305">MGKQIIFLFALLGLLSPLSSLAQQSRVEVNAKADTDKIRIGEQVKLRLSATVEQPTGLTVVFPQVPDSLSHWEVVTRSKIDTAGDNNKKIFSQTLTITSFDSGHWDIPAFRFDVVQNAGGATDSAFTGPLGIDVGTITVDTTKAFKPIKAVRTVGWNFWDYWLYFAIGITVIIIGIGLFVYFRSKPKKEVVKPVVPLIAPYEAALQQLQHLRGEKIWQQGDVKQYYTRLTDILRAYFEQQFNIPALEQTSEELLQHIKPVTILNQQRDKLRSLLTVADLAKFAKLHPSPDEHEAAIQQAIEIVEWTKPAAAKAPETVKEEIKQP</sequence>
<dbReference type="OrthoDB" id="9807384at2"/>
<reference evidence="3 4" key="1">
    <citation type="submission" date="2019-12" db="EMBL/GenBank/DDBJ databases">
        <title>The draft genomic sequence of strain Chitinophaga oryziterrae JCM 16595.</title>
        <authorList>
            <person name="Zhang X."/>
        </authorList>
    </citation>
    <scope>NUCLEOTIDE SEQUENCE [LARGE SCALE GENOMIC DNA]</scope>
    <source>
        <strain evidence="3 4">JCM 16595</strain>
    </source>
</reference>
<keyword evidence="1" id="KW-0472">Membrane</keyword>